<dbReference type="InterPro" id="IPR015035">
    <property type="entry name" value="DUF1918"/>
</dbReference>
<protein>
    <submittedName>
        <fullName evidence="2">DUF1918 domain-containing protein</fullName>
    </submittedName>
</protein>
<gene>
    <name evidence="2" type="ORF">SK854_04790</name>
</gene>
<evidence type="ECO:0000259" key="1">
    <source>
        <dbReference type="Pfam" id="PF08940"/>
    </source>
</evidence>
<proteinExistence type="predicted"/>
<organism evidence="2 3">
    <name type="scientific">Lentzea sokolovensis</name>
    <dbReference type="NCBI Taxonomy" id="3095429"/>
    <lineage>
        <taxon>Bacteria</taxon>
        <taxon>Bacillati</taxon>
        <taxon>Actinomycetota</taxon>
        <taxon>Actinomycetes</taxon>
        <taxon>Pseudonocardiales</taxon>
        <taxon>Pseudonocardiaceae</taxon>
        <taxon>Lentzea</taxon>
    </lineage>
</organism>
<sequence>MKAKVNDWLVVKGAVVDRGGRRGQIVALRHEDGTPPYVVRWLDTGHEGLVFPGPDAHVITAEDEAARLRAG</sequence>
<comment type="caution">
    <text evidence="2">The sequence shown here is derived from an EMBL/GenBank/DDBJ whole genome shotgun (WGS) entry which is preliminary data.</text>
</comment>
<evidence type="ECO:0000313" key="3">
    <source>
        <dbReference type="Proteomes" id="UP001285352"/>
    </source>
</evidence>
<dbReference type="Proteomes" id="UP001285352">
    <property type="component" value="Unassembled WGS sequence"/>
</dbReference>
<evidence type="ECO:0000313" key="2">
    <source>
        <dbReference type="EMBL" id="MDX8141418.1"/>
    </source>
</evidence>
<dbReference type="Pfam" id="PF08940">
    <property type="entry name" value="DUF1918"/>
    <property type="match status" value="1"/>
</dbReference>
<dbReference type="SUPFAM" id="SSF50118">
    <property type="entry name" value="Cell growth inhibitor/plasmid maintenance toxic component"/>
    <property type="match status" value="1"/>
</dbReference>
<reference evidence="2 3" key="2">
    <citation type="submission" date="2023-11" db="EMBL/GenBank/DDBJ databases">
        <authorList>
            <person name="Lara A.C."/>
            <person name="Chronakova A."/>
        </authorList>
    </citation>
    <scope>NUCLEOTIDE SEQUENCE [LARGE SCALE GENOMIC DNA]</scope>
    <source>
        <strain evidence="2 3">BCCO 10_0061</strain>
    </source>
</reference>
<dbReference type="RefSeq" id="WP_319973745.1">
    <property type="nucleotide sequence ID" value="NZ_JAXAVU010000002.1"/>
</dbReference>
<reference evidence="2 3" key="1">
    <citation type="submission" date="2023-11" db="EMBL/GenBank/DDBJ databases">
        <title>Lentzea sokolovensis, sp. nov., Lentzea kristufkii, sp. nov., and Lentzea miocenensis, sp. nov., rare actinobacteria from Sokolov Coal Basin, Miocene lacustrine sediment, Czech Republic.</title>
        <authorList>
            <person name="Lara A."/>
            <person name="Kotroba L."/>
            <person name="Nouioui I."/>
            <person name="Neumann-Schaal M."/>
            <person name="Mast Y."/>
            <person name="Chronakova A."/>
        </authorList>
    </citation>
    <scope>NUCLEOTIDE SEQUENCE [LARGE SCALE GENOMIC DNA]</scope>
    <source>
        <strain evidence="2 3">BCCO 10_0061</strain>
    </source>
</reference>
<feature type="domain" description="DUF1918" evidence="1">
    <location>
        <begin position="1"/>
        <end position="58"/>
    </location>
</feature>
<dbReference type="EMBL" id="JAXAVU010000002">
    <property type="protein sequence ID" value="MDX8141418.1"/>
    <property type="molecule type" value="Genomic_DNA"/>
</dbReference>
<keyword evidence="3" id="KW-1185">Reference proteome</keyword>
<dbReference type="Gene3D" id="2.30.30.440">
    <property type="entry name" value="Domain of unknown function DUF1918"/>
    <property type="match status" value="1"/>
</dbReference>
<name>A0ABU4UPK3_9PSEU</name>
<accession>A0ABU4UPK3</accession>